<dbReference type="Proteomes" id="UP000664940">
    <property type="component" value="Unassembled WGS sequence"/>
</dbReference>
<name>A0A834A7P3_9CHIR</name>
<accession>A0A834A7P3</accession>
<feature type="compositionally biased region" description="Basic and acidic residues" evidence="1">
    <location>
        <begin position="7"/>
        <end position="36"/>
    </location>
</feature>
<feature type="region of interest" description="Disordered" evidence="1">
    <location>
        <begin position="1"/>
        <end position="106"/>
    </location>
</feature>
<evidence type="ECO:0000313" key="2">
    <source>
        <dbReference type="EMBL" id="KAF6104521.1"/>
    </source>
</evidence>
<protein>
    <submittedName>
        <fullName evidence="2">Uncharacterized protein</fullName>
    </submittedName>
</protein>
<comment type="caution">
    <text evidence="2">The sequence shown here is derived from an EMBL/GenBank/DDBJ whole genome shotgun (WGS) entry which is preliminary data.</text>
</comment>
<dbReference type="EMBL" id="JABVXQ010000006">
    <property type="protein sequence ID" value="KAF6104521.1"/>
    <property type="molecule type" value="Genomic_DNA"/>
</dbReference>
<organism evidence="2 3">
    <name type="scientific">Phyllostomus discolor</name>
    <name type="common">pale spear-nosed bat</name>
    <dbReference type="NCBI Taxonomy" id="89673"/>
    <lineage>
        <taxon>Eukaryota</taxon>
        <taxon>Metazoa</taxon>
        <taxon>Chordata</taxon>
        <taxon>Craniata</taxon>
        <taxon>Vertebrata</taxon>
        <taxon>Euteleostomi</taxon>
        <taxon>Mammalia</taxon>
        <taxon>Eutheria</taxon>
        <taxon>Laurasiatheria</taxon>
        <taxon>Chiroptera</taxon>
        <taxon>Yangochiroptera</taxon>
        <taxon>Phyllostomidae</taxon>
        <taxon>Phyllostominae</taxon>
        <taxon>Phyllostomus</taxon>
    </lineage>
</organism>
<sequence length="180" mass="19770">MTLRWVCGERSDKRGEEKRGGPGKHLERQRTQRESHVAACGAPGGEGEGTGRKNFPNRNSPDERKGTGLQAGEPLTDEAKEDGQGAPQPAASRGALEAQRENLPAAEQRAWPPEDLFVGHFLPFVCFWIMILRPLLHGPACRRRPLCGPCCRTPAAGMVPCVRTEKMSTRILYLANHPPD</sequence>
<evidence type="ECO:0000256" key="1">
    <source>
        <dbReference type="SAM" id="MobiDB-lite"/>
    </source>
</evidence>
<gene>
    <name evidence="2" type="ORF">HJG60_011425</name>
</gene>
<proteinExistence type="predicted"/>
<reference evidence="2 3" key="1">
    <citation type="journal article" date="2020" name="Nature">
        <title>Six reference-quality genomes reveal evolution of bat adaptations.</title>
        <authorList>
            <person name="Jebb D."/>
            <person name="Huang Z."/>
            <person name="Pippel M."/>
            <person name="Hughes G.M."/>
            <person name="Lavrichenko K."/>
            <person name="Devanna P."/>
            <person name="Winkler S."/>
            <person name="Jermiin L.S."/>
            <person name="Skirmuntt E.C."/>
            <person name="Katzourakis A."/>
            <person name="Burkitt-Gray L."/>
            <person name="Ray D.A."/>
            <person name="Sullivan K.A.M."/>
            <person name="Roscito J.G."/>
            <person name="Kirilenko B.M."/>
            <person name="Davalos L.M."/>
            <person name="Corthals A.P."/>
            <person name="Power M.L."/>
            <person name="Jones G."/>
            <person name="Ransome R.D."/>
            <person name="Dechmann D.K.N."/>
            <person name="Locatelli A.G."/>
            <person name="Puechmaille S.J."/>
            <person name="Fedrigo O."/>
            <person name="Jarvis E.D."/>
            <person name="Hiller M."/>
            <person name="Vernes S.C."/>
            <person name="Myers E.W."/>
            <person name="Teeling E.C."/>
        </authorList>
    </citation>
    <scope>NUCLEOTIDE SEQUENCE [LARGE SCALE GENOMIC DNA]</scope>
    <source>
        <strain evidence="2">Bat1K_MPI-CBG_1</strain>
    </source>
</reference>
<dbReference type="AlphaFoldDB" id="A0A834A7P3"/>
<evidence type="ECO:0000313" key="3">
    <source>
        <dbReference type="Proteomes" id="UP000664940"/>
    </source>
</evidence>